<protein>
    <recommendedName>
        <fullName evidence="12">Acyltransferase</fullName>
    </recommendedName>
</protein>
<evidence type="ECO:0000313" key="11">
    <source>
        <dbReference type="EMBL" id="ANY66360.1"/>
    </source>
</evidence>
<dbReference type="InterPro" id="IPR024194">
    <property type="entry name" value="Ac/AlaTfrase_AlgI/DltB"/>
</dbReference>
<evidence type="ECO:0000256" key="7">
    <source>
        <dbReference type="ARBA" id="ARBA00023136"/>
    </source>
</evidence>
<feature type="transmembrane region" description="Helical" evidence="10">
    <location>
        <begin position="327"/>
        <end position="345"/>
    </location>
</feature>
<feature type="transmembrane region" description="Helical" evidence="10">
    <location>
        <begin position="304"/>
        <end position="321"/>
    </location>
</feature>
<feature type="transmembrane region" description="Helical" evidence="10">
    <location>
        <begin position="433"/>
        <end position="453"/>
    </location>
</feature>
<keyword evidence="5 10" id="KW-0812">Transmembrane</keyword>
<feature type="transmembrane region" description="Helical" evidence="10">
    <location>
        <begin position="357"/>
        <end position="378"/>
    </location>
</feature>
<dbReference type="InterPro" id="IPR028362">
    <property type="entry name" value="AlgI"/>
</dbReference>
<dbReference type="RefSeq" id="WP_056037626.1">
    <property type="nucleotide sequence ID" value="NZ_CP016808.1"/>
</dbReference>
<gene>
    <name evidence="11" type="ORF">BBD42_07730</name>
</gene>
<dbReference type="Pfam" id="PF03062">
    <property type="entry name" value="MBOAT"/>
    <property type="match status" value="1"/>
</dbReference>
<evidence type="ECO:0008006" key="12">
    <source>
        <dbReference type="Google" id="ProtNLM"/>
    </source>
</evidence>
<dbReference type="GO" id="GO:0016746">
    <property type="term" value="F:acyltransferase activity"/>
    <property type="evidence" value="ECO:0007669"/>
    <property type="project" value="UniProtKB-KW"/>
</dbReference>
<keyword evidence="3 9" id="KW-1003">Cell membrane</keyword>
<evidence type="ECO:0000256" key="2">
    <source>
        <dbReference type="ARBA" id="ARBA00010323"/>
    </source>
</evidence>
<feature type="transmembrane region" description="Helical" evidence="10">
    <location>
        <begin position="222"/>
        <end position="240"/>
    </location>
</feature>
<dbReference type="GO" id="GO:0042121">
    <property type="term" value="P:alginic acid biosynthetic process"/>
    <property type="evidence" value="ECO:0007669"/>
    <property type="project" value="InterPro"/>
</dbReference>
<evidence type="ECO:0000256" key="8">
    <source>
        <dbReference type="ARBA" id="ARBA00023315"/>
    </source>
</evidence>
<dbReference type="GO" id="GO:0005886">
    <property type="term" value="C:plasma membrane"/>
    <property type="evidence" value="ECO:0007669"/>
    <property type="project" value="UniProtKB-SubCell"/>
</dbReference>
<keyword evidence="6 10" id="KW-1133">Transmembrane helix</keyword>
<name>A0A1B2DF79_9BACL</name>
<accession>A0A1B2DF79</accession>
<dbReference type="InterPro" id="IPR051085">
    <property type="entry name" value="MB_O-acyltransferase"/>
</dbReference>
<feature type="transmembrane region" description="Helical" evidence="10">
    <location>
        <begin position="115"/>
        <end position="136"/>
    </location>
</feature>
<sequence>MIFSSWEYLLFFAVMLILLSTIKIHALKKAVLLIGSYYFYSVWDYRFVLLVIVMTLINHVSAVSIDRATEAAVRKRWLIFSVIANLTILGFFKYFNFFIDSANGLLDQFGMTFPLLSIVLPVGISFITFEVMSYTIDVYKRDIKPSSIWDFSLLIVFFPHLIAGPILKPRHFLPQMARDIVIKRSNLIEGGQIFIFGLVKKIIIADHMAMFVDPVFASPGEYSPLTVWLAVIAYAVQIYCDFSGYSDMAIGSAKCMGIDIPRNFNMPYLSRSVTEFWRRWHISLSSWLREYLYFSLGGNRKGPIRANINLILVMLLGGLWHGASWNFVFWGLLHGLALVIHKLYFNHVLKKQEINHWLYRTAAWALTFVFVCITWVFFRSQSFEHSWLVLRKMFLIDTGGLMWFYPYLGFVLVLVLAGHIVGVRLKDYPRVKLTTFGGLFILFFVLLALLLLMPTASTPFIYFQF</sequence>
<proteinExistence type="inferred from homology"/>
<keyword evidence="7 9" id="KW-0472">Membrane</keyword>
<evidence type="ECO:0000256" key="9">
    <source>
        <dbReference type="PIRNR" id="PIRNR016636"/>
    </source>
</evidence>
<evidence type="ECO:0000256" key="3">
    <source>
        <dbReference type="ARBA" id="ARBA00022475"/>
    </source>
</evidence>
<feature type="transmembrane region" description="Helical" evidence="10">
    <location>
        <begin position="47"/>
        <end position="65"/>
    </location>
</feature>
<reference evidence="11" key="1">
    <citation type="submission" date="2016-08" db="EMBL/GenBank/DDBJ databases">
        <title>Complete Genome Seqeunce of Paenibacillus sp. BIHB 4019 from tea rhizoplane.</title>
        <authorList>
            <person name="Thakur R."/>
            <person name="Swarnkar M.K."/>
            <person name="Gulati A."/>
        </authorList>
    </citation>
    <scope>NUCLEOTIDE SEQUENCE [LARGE SCALE GENOMIC DNA]</scope>
    <source>
        <strain evidence="11">BIHB4019</strain>
    </source>
</reference>
<keyword evidence="4 9" id="KW-0808">Transferase</keyword>
<feature type="transmembrane region" description="Helical" evidence="10">
    <location>
        <begin position="148"/>
        <end position="167"/>
    </location>
</feature>
<feature type="transmembrane region" description="Helical" evidence="10">
    <location>
        <begin position="7"/>
        <end position="27"/>
    </location>
</feature>
<feature type="transmembrane region" description="Helical" evidence="10">
    <location>
        <begin position="402"/>
        <end position="421"/>
    </location>
</feature>
<keyword evidence="8 9" id="KW-0012">Acyltransferase</keyword>
<dbReference type="AlphaFoldDB" id="A0A1B2DF79"/>
<comment type="subcellular location">
    <subcellularLocation>
        <location evidence="1">Cell membrane</location>
        <topology evidence="1">Multi-pass membrane protein</topology>
    </subcellularLocation>
</comment>
<evidence type="ECO:0000256" key="6">
    <source>
        <dbReference type="ARBA" id="ARBA00022989"/>
    </source>
</evidence>
<dbReference type="PANTHER" id="PTHR13285">
    <property type="entry name" value="ACYLTRANSFERASE"/>
    <property type="match status" value="1"/>
</dbReference>
<dbReference type="EMBL" id="CP016808">
    <property type="protein sequence ID" value="ANY66360.1"/>
    <property type="molecule type" value="Genomic_DNA"/>
</dbReference>
<dbReference type="InterPro" id="IPR004299">
    <property type="entry name" value="MBOAT_fam"/>
</dbReference>
<evidence type="ECO:0000256" key="10">
    <source>
        <dbReference type="SAM" id="Phobius"/>
    </source>
</evidence>
<evidence type="ECO:0000256" key="1">
    <source>
        <dbReference type="ARBA" id="ARBA00004651"/>
    </source>
</evidence>
<evidence type="ECO:0000256" key="4">
    <source>
        <dbReference type="ARBA" id="ARBA00022679"/>
    </source>
</evidence>
<dbReference type="PIRSF" id="PIRSF500217">
    <property type="entry name" value="AlgI"/>
    <property type="match status" value="1"/>
</dbReference>
<dbReference type="PIRSF" id="PIRSF016636">
    <property type="entry name" value="AlgI_DltB"/>
    <property type="match status" value="1"/>
</dbReference>
<evidence type="ECO:0000256" key="5">
    <source>
        <dbReference type="ARBA" id="ARBA00022692"/>
    </source>
</evidence>
<feature type="transmembrane region" description="Helical" evidence="10">
    <location>
        <begin position="77"/>
        <end position="95"/>
    </location>
</feature>
<organism evidence="11">
    <name type="scientific">Paenibacillus sp. BIHB 4019</name>
    <dbReference type="NCBI Taxonomy" id="1870819"/>
    <lineage>
        <taxon>Bacteria</taxon>
        <taxon>Bacillati</taxon>
        <taxon>Bacillota</taxon>
        <taxon>Bacilli</taxon>
        <taxon>Bacillales</taxon>
        <taxon>Paenibacillaceae</taxon>
        <taxon>Paenibacillus</taxon>
    </lineage>
</organism>
<comment type="similarity">
    <text evidence="2 9">Belongs to the membrane-bound acyltransferase family.</text>
</comment>
<dbReference type="PANTHER" id="PTHR13285:SF23">
    <property type="entry name" value="TEICHOIC ACID D-ALANYLTRANSFERASE"/>
    <property type="match status" value="1"/>
</dbReference>